<reference evidence="4 5" key="1">
    <citation type="submission" date="2015-01" db="EMBL/GenBank/DDBJ databases">
        <title>Evolution of Trichinella species and genotypes.</title>
        <authorList>
            <person name="Korhonen P.K."/>
            <person name="Edoardo P."/>
            <person name="Giuseppe L.R."/>
            <person name="Gasser R.B."/>
        </authorList>
    </citation>
    <scope>NUCLEOTIDE SEQUENCE [LARGE SCALE GENOMIC DNA]</scope>
    <source>
        <strain evidence="4">ISS37</strain>
    </source>
</reference>
<dbReference type="STRING" id="6336.A0A0V0S1T5"/>
<evidence type="ECO:0000256" key="2">
    <source>
        <dbReference type="SAM" id="MobiDB-lite"/>
    </source>
</evidence>
<dbReference type="Gene3D" id="3.30.160.60">
    <property type="entry name" value="Classic Zinc Finger"/>
    <property type="match status" value="1"/>
</dbReference>
<dbReference type="PROSITE" id="PS50157">
    <property type="entry name" value="ZINC_FINGER_C2H2_2"/>
    <property type="match status" value="1"/>
</dbReference>
<dbReference type="OrthoDB" id="8117402at2759"/>
<accession>A0A0V0S1T5</accession>
<dbReference type="GO" id="GO:0008270">
    <property type="term" value="F:zinc ion binding"/>
    <property type="evidence" value="ECO:0007669"/>
    <property type="project" value="UniProtKB-KW"/>
</dbReference>
<feature type="domain" description="C2H2-type" evidence="3">
    <location>
        <begin position="32"/>
        <end position="54"/>
    </location>
</feature>
<feature type="region of interest" description="Disordered" evidence="2">
    <location>
        <begin position="235"/>
        <end position="264"/>
    </location>
</feature>
<dbReference type="InterPro" id="IPR013087">
    <property type="entry name" value="Znf_C2H2_type"/>
</dbReference>
<dbReference type="InterPro" id="IPR036236">
    <property type="entry name" value="Znf_C2H2_sf"/>
</dbReference>
<dbReference type="PROSITE" id="PS00028">
    <property type="entry name" value="ZINC_FINGER_C2H2_1"/>
    <property type="match status" value="1"/>
</dbReference>
<keyword evidence="5" id="KW-1185">Reference proteome</keyword>
<dbReference type="SUPFAM" id="SSF57667">
    <property type="entry name" value="beta-beta-alpha zinc fingers"/>
    <property type="match status" value="1"/>
</dbReference>
<comment type="caution">
    <text evidence="4">The sequence shown here is derived from an EMBL/GenBank/DDBJ whole genome shotgun (WGS) entry which is preliminary data.</text>
</comment>
<dbReference type="EMBL" id="JYDL01000046">
    <property type="protein sequence ID" value="KRX20644.1"/>
    <property type="molecule type" value="Genomic_DNA"/>
</dbReference>
<organism evidence="4 5">
    <name type="scientific">Trichinella nelsoni</name>
    <dbReference type="NCBI Taxonomy" id="6336"/>
    <lineage>
        <taxon>Eukaryota</taxon>
        <taxon>Metazoa</taxon>
        <taxon>Ecdysozoa</taxon>
        <taxon>Nematoda</taxon>
        <taxon>Enoplea</taxon>
        <taxon>Dorylaimia</taxon>
        <taxon>Trichinellida</taxon>
        <taxon>Trichinellidae</taxon>
        <taxon>Trichinella</taxon>
    </lineage>
</organism>
<protein>
    <recommendedName>
        <fullName evidence="3">C2H2-type domain-containing protein</fullName>
    </recommendedName>
</protein>
<evidence type="ECO:0000313" key="5">
    <source>
        <dbReference type="Proteomes" id="UP000054630"/>
    </source>
</evidence>
<sequence length="282" mass="33766">MNRHSCGKCKKSIIGETEWLDHVNDHLYKEEYVCSICGMDFPFPTELIEHGEEHIPSCSKKWDTKDENKEEQPSEGEKQNKETKINAARKLKFDQPMFLQDLRNRDTSMPRLMKEVDELKLQASLFFNEKNDNDKKESKYDVFESRYARKSDEIIRKWNEVLEFENPKFKSFPDLCLSMDYFANNQFNTPNELLFKSNVKKEEEKIESKDSDDDDGGAAFNRVFKRILEEEKAQEEREKLEKEKKQDNEKKKKEETKKKKESDKKKKKYFYDFLGDDPDELW</sequence>
<feature type="region of interest" description="Disordered" evidence="2">
    <location>
        <begin position="58"/>
        <end position="83"/>
    </location>
</feature>
<keyword evidence="1" id="KW-0862">Zinc</keyword>
<keyword evidence="1" id="KW-0863">Zinc-finger</keyword>
<evidence type="ECO:0000313" key="4">
    <source>
        <dbReference type="EMBL" id="KRX20644.1"/>
    </source>
</evidence>
<proteinExistence type="predicted"/>
<keyword evidence="1" id="KW-0479">Metal-binding</keyword>
<dbReference type="SMART" id="SM00355">
    <property type="entry name" value="ZnF_C2H2"/>
    <property type="match status" value="2"/>
</dbReference>
<evidence type="ECO:0000256" key="1">
    <source>
        <dbReference type="PROSITE-ProRule" id="PRU00042"/>
    </source>
</evidence>
<dbReference type="AlphaFoldDB" id="A0A0V0S1T5"/>
<name>A0A0V0S1T5_9BILA</name>
<evidence type="ECO:0000259" key="3">
    <source>
        <dbReference type="PROSITE" id="PS50157"/>
    </source>
</evidence>
<gene>
    <name evidence="4" type="ORF">T07_5035</name>
</gene>
<dbReference type="Proteomes" id="UP000054630">
    <property type="component" value="Unassembled WGS sequence"/>
</dbReference>